<evidence type="ECO:0000259" key="7">
    <source>
        <dbReference type="PROSITE" id="PS51329"/>
    </source>
</evidence>
<dbReference type="PROSITE" id="PS51329">
    <property type="entry name" value="C_CAP_COFACTOR_C"/>
    <property type="match status" value="1"/>
</dbReference>
<dbReference type="GO" id="GO:0015631">
    <property type="term" value="F:tubulin binding"/>
    <property type="evidence" value="ECO:0007669"/>
    <property type="project" value="InterPro"/>
</dbReference>
<protein>
    <submittedName>
        <fullName evidence="8">TBCC-domain-containing protein</fullName>
    </submittedName>
</protein>
<organism evidence="8 9">
    <name type="scientific">Piromyces finnis</name>
    <dbReference type="NCBI Taxonomy" id="1754191"/>
    <lineage>
        <taxon>Eukaryota</taxon>
        <taxon>Fungi</taxon>
        <taxon>Fungi incertae sedis</taxon>
        <taxon>Chytridiomycota</taxon>
        <taxon>Chytridiomycota incertae sedis</taxon>
        <taxon>Neocallimastigomycetes</taxon>
        <taxon>Neocallimastigales</taxon>
        <taxon>Neocallimastigaceae</taxon>
        <taxon>Piromyces</taxon>
    </lineage>
</organism>
<dbReference type="OrthoDB" id="194775at2759"/>
<dbReference type="AlphaFoldDB" id="A0A1Y1VD54"/>
<dbReference type="Gene3D" id="1.20.58.1250">
    <property type="entry name" value="Tubulin Binding Cofactor C, N-terminal domain"/>
    <property type="match status" value="1"/>
</dbReference>
<comment type="subunit">
    <text evidence="6">Supercomplex made of cofactors A to E. Cofactors A and D function by capturing and stabilizing tubulin in a quasi-native conformation. Cofactor E binds to the cofactor D-tubulin complex; interaction with cofactor C then causes the release of tubulin polypeptides that are committed to the native state.</text>
</comment>
<evidence type="ECO:0000256" key="6">
    <source>
        <dbReference type="ARBA" id="ARBA00026055"/>
    </source>
</evidence>
<gene>
    <name evidence="8" type="ORF">BCR36DRAFT_323518</name>
</gene>
<dbReference type="PANTHER" id="PTHR15139">
    <property type="entry name" value="TUBULIN FOLDING COFACTOR C"/>
    <property type="match status" value="1"/>
</dbReference>
<keyword evidence="4" id="KW-0007">Acetylation</keyword>
<evidence type="ECO:0000256" key="5">
    <source>
        <dbReference type="ARBA" id="ARBA00023186"/>
    </source>
</evidence>
<dbReference type="InterPro" id="IPR038397">
    <property type="entry name" value="TBCC_N_sf"/>
</dbReference>
<dbReference type="GO" id="GO:0007021">
    <property type="term" value="P:tubulin complex assembly"/>
    <property type="evidence" value="ECO:0007669"/>
    <property type="project" value="TreeGrafter"/>
</dbReference>
<dbReference type="Gene3D" id="2.160.20.70">
    <property type="match status" value="1"/>
</dbReference>
<evidence type="ECO:0000256" key="1">
    <source>
        <dbReference type="ARBA" id="ARBA00004496"/>
    </source>
</evidence>
<dbReference type="Pfam" id="PF07986">
    <property type="entry name" value="TBCC"/>
    <property type="match status" value="1"/>
</dbReference>
<keyword evidence="3" id="KW-0963">Cytoplasm</keyword>
<reference evidence="8 9" key="2">
    <citation type="submission" date="2016-08" db="EMBL/GenBank/DDBJ databases">
        <title>Pervasive Adenine N6-methylation of Active Genes in Fungi.</title>
        <authorList>
            <consortium name="DOE Joint Genome Institute"/>
            <person name="Mondo S.J."/>
            <person name="Dannebaum R.O."/>
            <person name="Kuo R.C."/>
            <person name="Labutti K."/>
            <person name="Haridas S."/>
            <person name="Kuo A."/>
            <person name="Salamov A."/>
            <person name="Ahrendt S.R."/>
            <person name="Lipzen A."/>
            <person name="Sullivan W."/>
            <person name="Andreopoulos W.B."/>
            <person name="Clum A."/>
            <person name="Lindquist E."/>
            <person name="Daum C."/>
            <person name="Ramamoorthy G.K."/>
            <person name="Gryganskyi A."/>
            <person name="Culley D."/>
            <person name="Magnuson J.K."/>
            <person name="James T.Y."/>
            <person name="O'Malley M.A."/>
            <person name="Stajich J.E."/>
            <person name="Spatafora J.W."/>
            <person name="Visel A."/>
            <person name="Grigoriev I.V."/>
        </authorList>
    </citation>
    <scope>NUCLEOTIDE SEQUENCE [LARGE SCALE GENOMIC DNA]</scope>
    <source>
        <strain evidence="9">finn</strain>
    </source>
</reference>
<name>A0A1Y1VD54_9FUNG</name>
<proteinExistence type="inferred from homology"/>
<dbReference type="EMBL" id="MCFH01000013">
    <property type="protein sequence ID" value="ORX53329.1"/>
    <property type="molecule type" value="Genomic_DNA"/>
</dbReference>
<feature type="domain" description="C-CAP/cofactor C-like" evidence="7">
    <location>
        <begin position="134"/>
        <end position="281"/>
    </location>
</feature>
<evidence type="ECO:0000313" key="8">
    <source>
        <dbReference type="EMBL" id="ORX53329.1"/>
    </source>
</evidence>
<accession>A0A1Y1VD54</accession>
<dbReference type="PANTHER" id="PTHR15139:SF0">
    <property type="entry name" value="TUBULIN-SPECIFIC CHAPERONE C"/>
    <property type="match status" value="1"/>
</dbReference>
<evidence type="ECO:0000256" key="4">
    <source>
        <dbReference type="ARBA" id="ARBA00022990"/>
    </source>
</evidence>
<evidence type="ECO:0000313" key="9">
    <source>
        <dbReference type="Proteomes" id="UP000193719"/>
    </source>
</evidence>
<evidence type="ECO:0000256" key="2">
    <source>
        <dbReference type="ARBA" id="ARBA00008848"/>
    </source>
</evidence>
<dbReference type="Proteomes" id="UP000193719">
    <property type="component" value="Unassembled WGS sequence"/>
</dbReference>
<comment type="caution">
    <text evidence="8">The sequence shown here is derived from an EMBL/GenBank/DDBJ whole genome shotgun (WGS) entry which is preliminary data.</text>
</comment>
<reference evidence="8 9" key="1">
    <citation type="submission" date="2016-08" db="EMBL/GenBank/DDBJ databases">
        <title>Genomes of anaerobic fungi encode conserved fungal cellulosomes for biomass hydrolysis.</title>
        <authorList>
            <consortium name="DOE Joint Genome Institute"/>
            <person name="Haitjema C.H."/>
            <person name="Gilmore S.P."/>
            <person name="Henske J.K."/>
            <person name="Solomon K.V."/>
            <person name="De Groot R."/>
            <person name="Kuo A."/>
            <person name="Mondo S.J."/>
            <person name="Salamov A.A."/>
            <person name="Labutti K."/>
            <person name="Zhao Z."/>
            <person name="Chiniquy J."/>
            <person name="Barry K."/>
            <person name="Brewer H.M."/>
            <person name="Purvine S.O."/>
            <person name="Wright A.T."/>
            <person name="Boxma B."/>
            <person name="Van Alen T."/>
            <person name="Hackstein J.H."/>
            <person name="Baker S.E."/>
            <person name="Grigoriev I.V."/>
            <person name="O'Malley M.A."/>
        </authorList>
    </citation>
    <scope>NUCLEOTIDE SEQUENCE [LARGE SCALE GENOMIC DNA]</scope>
    <source>
        <strain evidence="9">finn</strain>
    </source>
</reference>
<dbReference type="Pfam" id="PF16752">
    <property type="entry name" value="TBCC_N"/>
    <property type="match status" value="1"/>
</dbReference>
<dbReference type="InterPro" id="IPR006599">
    <property type="entry name" value="CARP_motif"/>
</dbReference>
<comment type="similarity">
    <text evidence="2">Belongs to the TBCC family.</text>
</comment>
<dbReference type="InterPro" id="IPR031925">
    <property type="entry name" value="TBCC_N"/>
</dbReference>
<dbReference type="STRING" id="1754191.A0A1Y1VD54"/>
<evidence type="ECO:0000256" key="3">
    <source>
        <dbReference type="ARBA" id="ARBA00022490"/>
    </source>
</evidence>
<sequence>MLMTDSKEASADFWNEFQTEKESILSTLTNLNSSIPALKLKSEFNTILSRINNLEKSVIAASIYLPPHDKETCSQQIKQLNEELNKRKVLLTPKSKFSFKSRNKIKKNTEVVNNISNVSANINNDSKEIVNNVPKNALQFSNKSNTYITPQEDIQNTTKDVYLNDLESCVIDLVNIKFDIAILQMNRIKNCIVFVKPIKSSMIIDNCNDCYFVLACHQFRMHDSKNIEVYLHCSSHPIIEDCTGIHFSKYQLPVSNIEEVFKIANIDINNNQYDLVEDFKWLKQQKSPNWDIINESDIKPLIFFEDKNNIELWKKTYLLQ</sequence>
<keyword evidence="9" id="KW-1185">Reference proteome</keyword>
<comment type="subcellular location">
    <subcellularLocation>
        <location evidence="1">Cytoplasm</location>
    </subcellularLocation>
</comment>
<dbReference type="GO" id="GO:0007023">
    <property type="term" value="P:post-chaperonin tubulin folding pathway"/>
    <property type="evidence" value="ECO:0007669"/>
    <property type="project" value="InterPro"/>
</dbReference>
<dbReference type="GO" id="GO:0005737">
    <property type="term" value="C:cytoplasm"/>
    <property type="evidence" value="ECO:0007669"/>
    <property type="project" value="UniProtKB-SubCell"/>
</dbReference>
<dbReference type="InterPro" id="IPR012945">
    <property type="entry name" value="Tubulin-bd_cofactor_C_dom"/>
</dbReference>
<dbReference type="InterPro" id="IPR016098">
    <property type="entry name" value="CAP/MinC_C"/>
</dbReference>
<keyword evidence="5" id="KW-0143">Chaperone</keyword>
<dbReference type="InterPro" id="IPR017901">
    <property type="entry name" value="C-CAP_CF_C-like"/>
</dbReference>
<dbReference type="InterPro" id="IPR027684">
    <property type="entry name" value="TBCC"/>
</dbReference>
<dbReference type="SMART" id="SM00673">
    <property type="entry name" value="CARP"/>
    <property type="match status" value="1"/>
</dbReference>